<dbReference type="SUPFAM" id="SSF56214">
    <property type="entry name" value="4'-phosphopantetheinyl transferase"/>
    <property type="match status" value="1"/>
</dbReference>
<sequence length="120" mass="13349">MIYGIGVDIEEINRIREIADQERFVKKVLTPNEVAVYQTLNAKHSAEFLAGRWSAKEAYSKAFGTGIGHAVSFQDIEILDDETGKPELVKHPFNGKGFVSISHTRELVMTQVLLEGDSAE</sequence>
<keyword evidence="10 11" id="KW-0275">Fatty acid biosynthesis</keyword>
<evidence type="ECO:0000313" key="13">
    <source>
        <dbReference type="EMBL" id="GAX08838.1"/>
    </source>
</evidence>
<dbReference type="InterPro" id="IPR008278">
    <property type="entry name" value="4-PPantetheinyl_Trfase_dom"/>
</dbReference>
<dbReference type="GO" id="GO:0019878">
    <property type="term" value="P:lysine biosynthetic process via aminoadipic acid"/>
    <property type="evidence" value="ECO:0007669"/>
    <property type="project" value="TreeGrafter"/>
</dbReference>
<evidence type="ECO:0000256" key="7">
    <source>
        <dbReference type="ARBA" id="ARBA00022832"/>
    </source>
</evidence>
<evidence type="ECO:0000313" key="14">
    <source>
        <dbReference type="Proteomes" id="UP000223370"/>
    </source>
</evidence>
<name>A0A1Z5J517_9LACO</name>
<comment type="caution">
    <text evidence="13">The sequence shown here is derived from an EMBL/GenBank/DDBJ whole genome shotgun (WGS) entry which is preliminary data.</text>
</comment>
<proteinExistence type="inferred from homology"/>
<keyword evidence="7 11" id="KW-0276">Fatty acid metabolism</keyword>
<dbReference type="NCBIfam" id="TIGR00516">
    <property type="entry name" value="acpS"/>
    <property type="match status" value="1"/>
</dbReference>
<dbReference type="InterPro" id="IPR004568">
    <property type="entry name" value="Ppantetheine-prot_Trfase_dom"/>
</dbReference>
<evidence type="ECO:0000256" key="10">
    <source>
        <dbReference type="ARBA" id="ARBA00023160"/>
    </source>
</evidence>
<dbReference type="InterPro" id="IPR037143">
    <property type="entry name" value="4-PPantetheinyl_Trfase_dom_sf"/>
</dbReference>
<reference evidence="13 14" key="1">
    <citation type="submission" date="2015-11" db="EMBL/GenBank/DDBJ databases">
        <title>Draft genome sequences of new species of the genus Lactobacillus isolated from orchardgrass silage.</title>
        <authorList>
            <person name="Tohno M."/>
            <person name="Tanizawa Y."/>
            <person name="Arita M."/>
        </authorList>
    </citation>
    <scope>NUCLEOTIDE SEQUENCE [LARGE SCALE GENOMIC DNA]</scope>
    <source>
        <strain evidence="13 14">IWT5</strain>
    </source>
</reference>
<keyword evidence="8 11" id="KW-0460">Magnesium</keyword>
<dbReference type="PANTHER" id="PTHR12215:SF10">
    <property type="entry name" value="L-AMINOADIPATE-SEMIALDEHYDE DEHYDROGENASE-PHOSPHOPANTETHEINYL TRANSFERASE"/>
    <property type="match status" value="1"/>
</dbReference>
<organism evidence="13 14">
    <name type="scientific">Secundilactobacillus silagincola</name>
    <dbReference type="NCBI Taxonomy" id="1714681"/>
    <lineage>
        <taxon>Bacteria</taxon>
        <taxon>Bacillati</taxon>
        <taxon>Bacillota</taxon>
        <taxon>Bacilli</taxon>
        <taxon>Lactobacillales</taxon>
        <taxon>Lactobacillaceae</taxon>
        <taxon>Secundilactobacillus</taxon>
    </lineage>
</organism>
<comment type="subcellular location">
    <subcellularLocation>
        <location evidence="11">Cytoplasm</location>
    </subcellularLocation>
</comment>
<protein>
    <recommendedName>
        <fullName evidence="11">Holo-[acyl-carrier-protein] synthase</fullName>
        <shortName evidence="11">Holo-ACP synthase</shortName>
        <ecNumber evidence="11">2.7.8.7</ecNumber>
    </recommendedName>
    <alternativeName>
        <fullName evidence="11">4'-phosphopantetheinyl transferase AcpS</fullName>
    </alternativeName>
</protein>
<dbReference type="HAMAP" id="MF_00101">
    <property type="entry name" value="AcpS"/>
    <property type="match status" value="1"/>
</dbReference>
<evidence type="ECO:0000256" key="2">
    <source>
        <dbReference type="ARBA" id="ARBA00010990"/>
    </source>
</evidence>
<keyword evidence="3 11" id="KW-0963">Cytoplasm</keyword>
<evidence type="ECO:0000259" key="12">
    <source>
        <dbReference type="Pfam" id="PF01648"/>
    </source>
</evidence>
<evidence type="ECO:0000256" key="6">
    <source>
        <dbReference type="ARBA" id="ARBA00022723"/>
    </source>
</evidence>
<dbReference type="GO" id="GO:0000287">
    <property type="term" value="F:magnesium ion binding"/>
    <property type="evidence" value="ECO:0007669"/>
    <property type="project" value="UniProtKB-UniRule"/>
</dbReference>
<comment type="similarity">
    <text evidence="11">Belongs to the P-Pant transferase superfamily. AcpS family.</text>
</comment>
<dbReference type="Gene3D" id="3.90.470.20">
    <property type="entry name" value="4'-phosphopantetheinyl transferase domain"/>
    <property type="match status" value="1"/>
</dbReference>
<evidence type="ECO:0000256" key="11">
    <source>
        <dbReference type="HAMAP-Rule" id="MF_00101"/>
    </source>
</evidence>
<evidence type="ECO:0000256" key="8">
    <source>
        <dbReference type="ARBA" id="ARBA00022842"/>
    </source>
</evidence>
<dbReference type="AlphaFoldDB" id="A0A1Z5J517"/>
<keyword evidence="14" id="KW-1185">Reference proteome</keyword>
<evidence type="ECO:0000256" key="5">
    <source>
        <dbReference type="ARBA" id="ARBA00022679"/>
    </source>
</evidence>
<dbReference type="Pfam" id="PF01648">
    <property type="entry name" value="ACPS"/>
    <property type="match status" value="1"/>
</dbReference>
<evidence type="ECO:0000256" key="1">
    <source>
        <dbReference type="ARBA" id="ARBA00001946"/>
    </source>
</evidence>
<dbReference type="GO" id="GO:0006633">
    <property type="term" value="P:fatty acid biosynthetic process"/>
    <property type="evidence" value="ECO:0007669"/>
    <property type="project" value="UniProtKB-UniRule"/>
</dbReference>
<dbReference type="InterPro" id="IPR050559">
    <property type="entry name" value="P-Pant_transferase_sf"/>
</dbReference>
<comment type="cofactor">
    <cofactor evidence="1 11">
        <name>Mg(2+)</name>
        <dbReference type="ChEBI" id="CHEBI:18420"/>
    </cofactor>
</comment>
<feature type="binding site" evidence="11">
    <location>
        <position position="8"/>
    </location>
    <ligand>
        <name>Mg(2+)</name>
        <dbReference type="ChEBI" id="CHEBI:18420"/>
    </ligand>
</feature>
<keyword evidence="6 11" id="KW-0479">Metal-binding</keyword>
<comment type="function">
    <text evidence="11">Transfers the 4'-phosphopantetheine moiety from coenzyme A to a Ser of acyl-carrier-protein.</text>
</comment>
<dbReference type="InterPro" id="IPR002582">
    <property type="entry name" value="ACPS"/>
</dbReference>
<keyword evidence="5 11" id="KW-0808">Transferase</keyword>
<evidence type="ECO:0000256" key="3">
    <source>
        <dbReference type="ARBA" id="ARBA00022490"/>
    </source>
</evidence>
<gene>
    <name evidence="11 13" type="primary">acpS</name>
    <name evidence="13" type="ORF">IWT5_02003</name>
</gene>
<comment type="catalytic activity">
    <reaction evidence="11">
        <text>apo-[ACP] + CoA = holo-[ACP] + adenosine 3',5'-bisphosphate + H(+)</text>
        <dbReference type="Rhea" id="RHEA:12068"/>
        <dbReference type="Rhea" id="RHEA-COMP:9685"/>
        <dbReference type="Rhea" id="RHEA-COMP:9690"/>
        <dbReference type="ChEBI" id="CHEBI:15378"/>
        <dbReference type="ChEBI" id="CHEBI:29999"/>
        <dbReference type="ChEBI" id="CHEBI:57287"/>
        <dbReference type="ChEBI" id="CHEBI:58343"/>
        <dbReference type="ChEBI" id="CHEBI:64479"/>
        <dbReference type="EC" id="2.7.8.7"/>
    </reaction>
</comment>
<dbReference type="NCBIfam" id="TIGR00556">
    <property type="entry name" value="pantethn_trn"/>
    <property type="match status" value="1"/>
</dbReference>
<dbReference type="OrthoDB" id="517356at2"/>
<keyword evidence="4 11" id="KW-0444">Lipid biosynthesis</keyword>
<dbReference type="Proteomes" id="UP000223370">
    <property type="component" value="Unassembled WGS sequence"/>
</dbReference>
<keyword evidence="9 11" id="KW-0443">Lipid metabolism</keyword>
<dbReference type="GO" id="GO:0008897">
    <property type="term" value="F:holo-[acyl-carrier-protein] synthase activity"/>
    <property type="evidence" value="ECO:0007669"/>
    <property type="project" value="UniProtKB-UniRule"/>
</dbReference>
<dbReference type="RefSeq" id="WP_098825919.1">
    <property type="nucleotide sequence ID" value="NZ_BCMJ01000009.1"/>
</dbReference>
<comment type="similarity">
    <text evidence="2">Belongs to the P-Pant transferase superfamily. Gsp/Sfp/HetI/AcpT family.</text>
</comment>
<accession>A0A1Z5J517</accession>
<feature type="binding site" evidence="11">
    <location>
        <position position="57"/>
    </location>
    <ligand>
        <name>Mg(2+)</name>
        <dbReference type="ChEBI" id="CHEBI:18420"/>
    </ligand>
</feature>
<dbReference type="EC" id="2.7.8.7" evidence="11"/>
<dbReference type="PANTHER" id="PTHR12215">
    <property type="entry name" value="PHOSPHOPANTETHEINE TRANSFERASE"/>
    <property type="match status" value="1"/>
</dbReference>
<dbReference type="EMBL" id="BCMJ01000009">
    <property type="protein sequence ID" value="GAX08838.1"/>
    <property type="molecule type" value="Genomic_DNA"/>
</dbReference>
<feature type="domain" description="4'-phosphopantetheinyl transferase" evidence="12">
    <location>
        <begin position="4"/>
        <end position="99"/>
    </location>
</feature>
<dbReference type="GO" id="GO:0005829">
    <property type="term" value="C:cytosol"/>
    <property type="evidence" value="ECO:0007669"/>
    <property type="project" value="TreeGrafter"/>
</dbReference>
<evidence type="ECO:0000256" key="9">
    <source>
        <dbReference type="ARBA" id="ARBA00023098"/>
    </source>
</evidence>
<evidence type="ECO:0000256" key="4">
    <source>
        <dbReference type="ARBA" id="ARBA00022516"/>
    </source>
</evidence>